<dbReference type="AlphaFoldDB" id="A0A8T2AD06"/>
<dbReference type="InterPro" id="IPR054708">
    <property type="entry name" value="MTPAP-like_central"/>
</dbReference>
<dbReference type="Pfam" id="PF26180">
    <property type="entry name" value="PAP-OAS1"/>
    <property type="match status" value="1"/>
</dbReference>
<organism evidence="4 5">
    <name type="scientific">Arabidopsis thaliana x Arabidopsis arenosa</name>
    <dbReference type="NCBI Taxonomy" id="1240361"/>
    <lineage>
        <taxon>Eukaryota</taxon>
        <taxon>Viridiplantae</taxon>
        <taxon>Streptophyta</taxon>
        <taxon>Embryophyta</taxon>
        <taxon>Tracheophyta</taxon>
        <taxon>Spermatophyta</taxon>
        <taxon>Magnoliopsida</taxon>
        <taxon>eudicotyledons</taxon>
        <taxon>Gunneridae</taxon>
        <taxon>Pentapetalae</taxon>
        <taxon>rosids</taxon>
        <taxon>malvids</taxon>
        <taxon>Brassicales</taxon>
        <taxon>Brassicaceae</taxon>
        <taxon>Camelineae</taxon>
        <taxon>Arabidopsis</taxon>
    </lineage>
</organism>
<dbReference type="InterPro" id="IPR058921">
    <property type="entry name" value="PAP/OAS1-rel"/>
</dbReference>
<feature type="compositionally biased region" description="Polar residues" evidence="1">
    <location>
        <begin position="467"/>
        <end position="491"/>
    </location>
</feature>
<feature type="region of interest" description="Disordered" evidence="1">
    <location>
        <begin position="1"/>
        <end position="24"/>
    </location>
</feature>
<protein>
    <submittedName>
        <fullName evidence="4">Polymerase nucleotidyl transferase domain</fullName>
    </submittedName>
</protein>
<dbReference type="CDD" id="cd05402">
    <property type="entry name" value="NT_PAP_TUTase"/>
    <property type="match status" value="1"/>
</dbReference>
<dbReference type="InterPro" id="IPR058920">
    <property type="entry name" value="PAP-OAS1-bd-rel"/>
</dbReference>
<feature type="region of interest" description="Disordered" evidence="1">
    <location>
        <begin position="439"/>
        <end position="534"/>
    </location>
</feature>
<dbReference type="EMBL" id="JAEFBK010000009">
    <property type="protein sequence ID" value="KAG7569920.1"/>
    <property type="molecule type" value="Genomic_DNA"/>
</dbReference>
<dbReference type="PANTHER" id="PTHR45979">
    <property type="entry name" value="PAP/OAS1 SUBSTRATE-BINDING DOMAIN SUPERFAMILY"/>
    <property type="match status" value="1"/>
</dbReference>
<dbReference type="Proteomes" id="UP000694240">
    <property type="component" value="Chromosome 9"/>
</dbReference>
<evidence type="ECO:0000313" key="4">
    <source>
        <dbReference type="EMBL" id="KAG7569922.1"/>
    </source>
</evidence>
<feature type="domain" description="Poly(A) RNA polymerase mitochondrial-like central palm" evidence="2">
    <location>
        <begin position="43"/>
        <end position="159"/>
    </location>
</feature>
<dbReference type="EMBL" id="JAEFBK010000009">
    <property type="protein sequence ID" value="KAG7569923.1"/>
    <property type="molecule type" value="Genomic_DNA"/>
</dbReference>
<evidence type="ECO:0000259" key="3">
    <source>
        <dbReference type="Pfam" id="PF26180"/>
    </source>
</evidence>
<dbReference type="EMBL" id="JAEFBK010000009">
    <property type="protein sequence ID" value="KAG7569922.1"/>
    <property type="molecule type" value="Genomic_DNA"/>
</dbReference>
<reference evidence="4 5" key="1">
    <citation type="submission" date="2020-12" db="EMBL/GenBank/DDBJ databases">
        <title>Concerted genomic and epigenomic changes stabilize Arabidopsis allopolyploids.</title>
        <authorList>
            <person name="Chen Z."/>
        </authorList>
    </citation>
    <scope>NUCLEOTIDE SEQUENCE [LARGE SCALE GENOMIC DNA]</scope>
    <source>
        <strain evidence="4">Allo738</strain>
        <tissue evidence="4">Leaf</tissue>
    </source>
</reference>
<gene>
    <name evidence="4" type="ORF">ISN45_Aa04g025840</name>
</gene>
<sequence>MADHQEKVPVSSSQAPSSSSLTPTTTPIAEELWLFAEERAQEILFAIQPMYLSERSRNEIINHLQTLMWERLGIEVFLFGSVPLKTYLPDGDIDLTVLTPYGMEENCAKALRNILEAERGESDFQVTDVQYIHAQVKVIKCTIRNVALDISFNQMAGLSALCFLEKVDRAFGRDHLFKRSIILIKAWCFYESRILGANSGLISTYALAILVLNIVNMSYSSVSGPLAVLYKFMDFYGSFDWENYCITVTGLVPISSFPDITETRNHEVFLDEKFFRKCIESYSGPANVVEANRKYFPVKHYNILDPLKHSNNLGRSVSEGNAIRLRHCFRRGAQKLRDVLTFPGETVGWKLENFFGNSLDRNGKGQRQDVEEPVIPFGTGKADYSNLRGDFDGYFLCFIYGKWFHGESLHNWIPQGLDISSWETVRWFMTRRRNVFNWRNLDGGSTSTSMPNKRKSKGTGTYIPEMGQQSYTGRSSSKPSTVKSLPSASQTHRCKKDPQTHRCKKDPQTHRCKKNPQTHQCKKNPQTQECKKNP</sequence>
<feature type="compositionally biased region" description="Basic and acidic residues" evidence="1">
    <location>
        <begin position="496"/>
        <end position="509"/>
    </location>
</feature>
<keyword evidence="4" id="KW-0808">Transferase</keyword>
<comment type="caution">
    <text evidence="4">The sequence shown here is derived from an EMBL/GenBank/DDBJ whole genome shotgun (WGS) entry which is preliminary data.</text>
</comment>
<dbReference type="GO" id="GO:0016740">
    <property type="term" value="F:transferase activity"/>
    <property type="evidence" value="ECO:0007669"/>
    <property type="project" value="UniProtKB-KW"/>
</dbReference>
<dbReference type="EMBL" id="JAEFBK010000009">
    <property type="protein sequence ID" value="KAG7569924.1"/>
    <property type="molecule type" value="Genomic_DNA"/>
</dbReference>
<dbReference type="PANTHER" id="PTHR45979:SF20">
    <property type="entry name" value="NUCLEOTIDYLTRANSFERASE FAMILY PROTEIN"/>
    <property type="match status" value="1"/>
</dbReference>
<evidence type="ECO:0000313" key="5">
    <source>
        <dbReference type="Proteomes" id="UP000694240"/>
    </source>
</evidence>
<proteinExistence type="predicted"/>
<feature type="compositionally biased region" description="Low complexity" evidence="1">
    <location>
        <begin position="9"/>
        <end position="24"/>
    </location>
</feature>
<feature type="domain" description="PAP/OAS1 substrate-binding-related" evidence="3">
    <location>
        <begin position="172"/>
        <end position="359"/>
    </location>
</feature>
<feature type="compositionally biased region" description="Basic residues" evidence="1">
    <location>
        <begin position="510"/>
        <end position="522"/>
    </location>
</feature>
<evidence type="ECO:0000256" key="1">
    <source>
        <dbReference type="SAM" id="MobiDB-lite"/>
    </source>
</evidence>
<evidence type="ECO:0000259" key="2">
    <source>
        <dbReference type="Pfam" id="PF22600"/>
    </source>
</evidence>
<name>A0A8T2AD06_9BRAS</name>
<dbReference type="Pfam" id="PF22600">
    <property type="entry name" value="MTPAP-like_central"/>
    <property type="match status" value="1"/>
</dbReference>
<keyword evidence="5" id="KW-1185">Reference proteome</keyword>
<dbReference type="EMBL" id="JAEFBK010000009">
    <property type="protein sequence ID" value="KAG7569921.1"/>
    <property type="molecule type" value="Genomic_DNA"/>
</dbReference>
<accession>A0A8T2AD06</accession>